<dbReference type="InterPro" id="IPR018274">
    <property type="entry name" value="PEP_util_AS"/>
</dbReference>
<dbReference type="InterPro" id="IPR015813">
    <property type="entry name" value="Pyrv/PenolPyrv_kinase-like_dom"/>
</dbReference>
<comment type="function">
    <text evidence="2 15">Catalyzes the phosphorylation of pyruvate to phosphoenolpyruvate.</text>
</comment>
<evidence type="ECO:0000256" key="14">
    <source>
        <dbReference type="ARBA" id="ARBA00047700"/>
    </source>
</evidence>
<evidence type="ECO:0000256" key="10">
    <source>
        <dbReference type="ARBA" id="ARBA00022777"/>
    </source>
</evidence>
<dbReference type="PROSITE" id="PS00370">
    <property type="entry name" value="PEP_ENZYMES_PHOS_SITE"/>
    <property type="match status" value="1"/>
</dbReference>
<comment type="cofactor">
    <cofactor evidence="1 15">
        <name>Mg(2+)</name>
        <dbReference type="ChEBI" id="CHEBI:18420"/>
    </cofactor>
</comment>
<dbReference type="PRINTS" id="PR01736">
    <property type="entry name" value="PHPHTRNFRASE"/>
</dbReference>
<dbReference type="InterPro" id="IPR006319">
    <property type="entry name" value="PEP_synth"/>
</dbReference>
<dbReference type="GO" id="GO:0008986">
    <property type="term" value="F:pyruvate, water dikinase activity"/>
    <property type="evidence" value="ECO:0007669"/>
    <property type="project" value="UniProtKB-EC"/>
</dbReference>
<dbReference type="EC" id="2.7.9.2" evidence="5 15"/>
<dbReference type="Pfam" id="PF00391">
    <property type="entry name" value="PEP-utilizers"/>
    <property type="match status" value="1"/>
</dbReference>
<dbReference type="FunFam" id="3.50.30.10:FF:000002">
    <property type="entry name" value="Phosphoenolpyruvate synthase"/>
    <property type="match status" value="1"/>
</dbReference>
<evidence type="ECO:0000256" key="1">
    <source>
        <dbReference type="ARBA" id="ARBA00001946"/>
    </source>
</evidence>
<dbReference type="InterPro" id="IPR013815">
    <property type="entry name" value="ATP_grasp_subdomain_1"/>
</dbReference>
<evidence type="ECO:0000259" key="18">
    <source>
        <dbReference type="Pfam" id="PF02896"/>
    </source>
</evidence>
<dbReference type="GO" id="GO:0046872">
    <property type="term" value="F:metal ion binding"/>
    <property type="evidence" value="ECO:0007669"/>
    <property type="project" value="UniProtKB-KW"/>
</dbReference>
<evidence type="ECO:0000256" key="7">
    <source>
        <dbReference type="ARBA" id="ARBA00022679"/>
    </source>
</evidence>
<dbReference type="Pfam" id="PF01326">
    <property type="entry name" value="PPDK_N"/>
    <property type="match status" value="1"/>
</dbReference>
<keyword evidence="12 15" id="KW-0460">Magnesium</keyword>
<accession>A0A7C9NQZ7</accession>
<dbReference type="EMBL" id="JAAEHK010000022">
    <property type="protein sequence ID" value="NDL71748.1"/>
    <property type="molecule type" value="Genomic_DNA"/>
</dbReference>
<dbReference type="AlphaFoldDB" id="A0A7C9NQZ7"/>
<dbReference type="InterPro" id="IPR023151">
    <property type="entry name" value="PEP_util_CS"/>
</dbReference>
<keyword evidence="19" id="KW-0670">Pyruvate</keyword>
<comment type="pathway">
    <text evidence="3 15">Carbohydrate biosynthesis; gluconeogenesis.</text>
</comment>
<dbReference type="SUPFAM" id="SSF51621">
    <property type="entry name" value="Phosphoenolpyruvate/pyruvate domain"/>
    <property type="match status" value="1"/>
</dbReference>
<evidence type="ECO:0000256" key="13">
    <source>
        <dbReference type="ARBA" id="ARBA00033470"/>
    </source>
</evidence>
<evidence type="ECO:0000256" key="2">
    <source>
        <dbReference type="ARBA" id="ARBA00002988"/>
    </source>
</evidence>
<dbReference type="InterPro" id="IPR008279">
    <property type="entry name" value="PEP-util_enz_mobile_dom"/>
</dbReference>
<keyword evidence="7 15" id="KW-0808">Transferase</keyword>
<dbReference type="RefSeq" id="WP_162219603.1">
    <property type="nucleotide sequence ID" value="NZ_JAAEHK010000022.1"/>
</dbReference>
<reference evidence="19 20" key="1">
    <citation type="submission" date="2020-01" db="EMBL/GenBank/DDBJ databases">
        <title>Whole genome sequencing of Halomonas alkaliphila strain LS44.</title>
        <authorList>
            <person name="Kumar S."/>
            <person name="Paul D."/>
            <person name="Shouche Y."/>
            <person name="Suryavanshi M.V."/>
        </authorList>
    </citation>
    <scope>NUCLEOTIDE SEQUENCE [LARGE SCALE GENOMIC DNA]</scope>
    <source>
        <strain evidence="19 20">LS44</strain>
    </source>
</reference>
<evidence type="ECO:0000256" key="9">
    <source>
        <dbReference type="ARBA" id="ARBA00022741"/>
    </source>
</evidence>
<evidence type="ECO:0000256" key="4">
    <source>
        <dbReference type="ARBA" id="ARBA00007837"/>
    </source>
</evidence>
<dbReference type="NCBIfam" id="TIGR01418">
    <property type="entry name" value="PEP_synth"/>
    <property type="match status" value="1"/>
</dbReference>
<dbReference type="Pfam" id="PF02896">
    <property type="entry name" value="PEP-utilizers_C"/>
    <property type="match status" value="1"/>
</dbReference>
<dbReference type="NCBIfam" id="NF005057">
    <property type="entry name" value="PRK06464.1"/>
    <property type="match status" value="1"/>
</dbReference>
<dbReference type="GO" id="GO:0005524">
    <property type="term" value="F:ATP binding"/>
    <property type="evidence" value="ECO:0007669"/>
    <property type="project" value="UniProtKB-KW"/>
</dbReference>
<evidence type="ECO:0000313" key="19">
    <source>
        <dbReference type="EMBL" id="NDL71748.1"/>
    </source>
</evidence>
<keyword evidence="11 15" id="KW-0067">ATP-binding</keyword>
<dbReference type="InterPro" id="IPR002192">
    <property type="entry name" value="PPDK_AMP/ATP-bd"/>
</dbReference>
<dbReference type="PROSITE" id="PS00742">
    <property type="entry name" value="PEP_ENZYMES_2"/>
    <property type="match status" value="1"/>
</dbReference>
<comment type="similarity">
    <text evidence="4 15">Belongs to the PEP-utilizing enzyme family.</text>
</comment>
<keyword evidence="9 15" id="KW-0547">Nucleotide-binding</keyword>
<dbReference type="SUPFAM" id="SSF52009">
    <property type="entry name" value="Phosphohistidine domain"/>
    <property type="match status" value="1"/>
</dbReference>
<keyword evidence="8 15" id="KW-0479">Metal-binding</keyword>
<comment type="catalytic activity">
    <reaction evidence="14 15">
        <text>pyruvate + ATP + H2O = phosphoenolpyruvate + AMP + phosphate + 2 H(+)</text>
        <dbReference type="Rhea" id="RHEA:11364"/>
        <dbReference type="ChEBI" id="CHEBI:15361"/>
        <dbReference type="ChEBI" id="CHEBI:15377"/>
        <dbReference type="ChEBI" id="CHEBI:15378"/>
        <dbReference type="ChEBI" id="CHEBI:30616"/>
        <dbReference type="ChEBI" id="CHEBI:43474"/>
        <dbReference type="ChEBI" id="CHEBI:58702"/>
        <dbReference type="ChEBI" id="CHEBI:456215"/>
        <dbReference type="EC" id="2.7.9.2"/>
    </reaction>
</comment>
<dbReference type="GO" id="GO:0006094">
    <property type="term" value="P:gluconeogenesis"/>
    <property type="evidence" value="ECO:0007669"/>
    <property type="project" value="UniProtKB-UniPathway"/>
</dbReference>
<keyword evidence="10 15" id="KW-0418">Kinase</keyword>
<sequence>MEEYILWFDQLGMADVERVGGKNASLGEMISNLSGVGVTVPGGFATTAHAYREFLSHEGLNDRINATLARLDVDDVKALAEAGKAIRQWIIDTPLPPAFEDALRDAYGQLQAKHPSLKVAVRSSATAEDLPDASFAGQQETFLNIEGFDNIKQAVHEVFASLFNDRAISYRVHRGYAHENVALSAGVQKMVRSETGASGVMFTLDTESGYRDAVFVTASWGLGETVVQGAVNPDEFYVHKPTLAAGRPAVLRRTLGSKLIKMIYGQDASAGKSVETVDVPLKDRGRFCINDEQIMDLARQAMTIENHYQRPMDIEWALDGDDGKLYIVQARPETVVSQQEGGKLERFHLREKGRTLITGRAIGQRIGRGTVKTVLSPDEMDKVQEGDILVTDMTDPDWEPIMKRASAIVTNRGGRTCHAAIIARELGIPAVVGCGDATTQLKEGIDVTVSCAEGDTGHVYEGLLAFDCKVSSVDAMPEIPFKIMMNVGNPDRAFGFAGLPHAGVGLARLEFIINRMIGVHPKALLDYDTLPADLQQVIDLRTAGYDDPVSFYVDKLVEGISTLAAAFHPQRVIVRLSDFKSNEYENLIGGKLYEPGEENPMLGFRGASRYISDAFRPCFELECRALKRVREEMGFDNVEIMVPFVRTTDEAREVVELLAANGLQRGGASNPDGLKVIMMCELPANALLADEFLEYFDGFSIGSNDLTQLTLGLDRDSGIVAHLFDERNPAVKKLLAMAIKACKDQGKYVGICGQGPSDHPDLAKWLMEQGIDSVSLNPDAVLETWFMLAGETIE</sequence>
<evidence type="ECO:0000256" key="3">
    <source>
        <dbReference type="ARBA" id="ARBA00004742"/>
    </source>
</evidence>
<dbReference type="FunFam" id="3.30.470.20:FF:000017">
    <property type="entry name" value="Phosphoenolpyruvate synthase"/>
    <property type="match status" value="1"/>
</dbReference>
<dbReference type="InterPro" id="IPR040442">
    <property type="entry name" value="Pyrv_kinase-like_dom_sf"/>
</dbReference>
<gene>
    <name evidence="19" type="primary">ppsA</name>
    <name evidence="19" type="ORF">GPL32_14675</name>
</gene>
<dbReference type="OrthoDB" id="9765468at2"/>
<dbReference type="Proteomes" id="UP000480312">
    <property type="component" value="Unassembled WGS sequence"/>
</dbReference>
<feature type="domain" description="PEP-utilising enzyme C-terminal" evidence="18">
    <location>
        <begin position="480"/>
        <end position="784"/>
    </location>
</feature>
<evidence type="ECO:0000256" key="11">
    <source>
        <dbReference type="ARBA" id="ARBA00022840"/>
    </source>
</evidence>
<proteinExistence type="inferred from homology"/>
<evidence type="ECO:0000256" key="12">
    <source>
        <dbReference type="ARBA" id="ARBA00022842"/>
    </source>
</evidence>
<evidence type="ECO:0000256" key="15">
    <source>
        <dbReference type="PIRNR" id="PIRNR000854"/>
    </source>
</evidence>
<dbReference type="InterPro" id="IPR000121">
    <property type="entry name" value="PEP_util_C"/>
</dbReference>
<name>A0A7C9NQZ7_9GAMM</name>
<evidence type="ECO:0000259" key="16">
    <source>
        <dbReference type="Pfam" id="PF00391"/>
    </source>
</evidence>
<dbReference type="Gene3D" id="3.50.30.10">
    <property type="entry name" value="Phosphohistidine domain"/>
    <property type="match status" value="1"/>
</dbReference>
<dbReference type="FunFam" id="3.30.1490.20:FF:000010">
    <property type="entry name" value="Phosphoenolpyruvate synthase"/>
    <property type="match status" value="1"/>
</dbReference>
<feature type="domain" description="Pyruvate phosphate dikinase AMP/ATP-binding" evidence="17">
    <location>
        <begin position="17"/>
        <end position="343"/>
    </location>
</feature>
<organism evidence="19 20">
    <name type="scientific">Vreelandella alkaliphila</name>
    <dbReference type="NCBI Taxonomy" id="272774"/>
    <lineage>
        <taxon>Bacteria</taxon>
        <taxon>Pseudomonadati</taxon>
        <taxon>Pseudomonadota</taxon>
        <taxon>Gammaproteobacteria</taxon>
        <taxon>Oceanospirillales</taxon>
        <taxon>Halomonadaceae</taxon>
        <taxon>Vreelandella</taxon>
    </lineage>
</organism>
<dbReference type="SUPFAM" id="SSF56059">
    <property type="entry name" value="Glutathione synthetase ATP-binding domain-like"/>
    <property type="match status" value="1"/>
</dbReference>
<dbReference type="PIRSF" id="PIRSF000854">
    <property type="entry name" value="PEP_synthase"/>
    <property type="match status" value="1"/>
</dbReference>
<dbReference type="Gene3D" id="3.30.1490.20">
    <property type="entry name" value="ATP-grasp fold, A domain"/>
    <property type="match status" value="1"/>
</dbReference>
<evidence type="ECO:0000256" key="6">
    <source>
        <dbReference type="ARBA" id="ARBA00021623"/>
    </source>
</evidence>
<dbReference type="PANTHER" id="PTHR43030">
    <property type="entry name" value="PHOSPHOENOLPYRUVATE SYNTHASE"/>
    <property type="match status" value="1"/>
</dbReference>
<feature type="domain" description="PEP-utilising enzyme mobile" evidence="16">
    <location>
        <begin position="384"/>
        <end position="454"/>
    </location>
</feature>
<dbReference type="InterPro" id="IPR036637">
    <property type="entry name" value="Phosphohistidine_dom_sf"/>
</dbReference>
<dbReference type="PANTHER" id="PTHR43030:SF1">
    <property type="entry name" value="PHOSPHOENOLPYRUVATE SYNTHASE"/>
    <property type="match status" value="1"/>
</dbReference>
<evidence type="ECO:0000259" key="17">
    <source>
        <dbReference type="Pfam" id="PF01326"/>
    </source>
</evidence>
<comment type="caution">
    <text evidence="19">The sequence shown here is derived from an EMBL/GenBank/DDBJ whole genome shotgun (WGS) entry which is preliminary data.</text>
</comment>
<dbReference type="Gene3D" id="3.20.20.60">
    <property type="entry name" value="Phosphoenolpyruvate-binding domains"/>
    <property type="match status" value="1"/>
</dbReference>
<dbReference type="UniPathway" id="UPA00138"/>
<evidence type="ECO:0000256" key="5">
    <source>
        <dbReference type="ARBA" id="ARBA00011996"/>
    </source>
</evidence>
<protein>
    <recommendedName>
        <fullName evidence="6 15">Phosphoenolpyruvate synthase</fullName>
        <shortName evidence="15">PEP synthase</shortName>
        <ecNumber evidence="5 15">2.7.9.2</ecNumber>
    </recommendedName>
    <alternativeName>
        <fullName evidence="13 15">Pyruvate, water dikinase</fullName>
    </alternativeName>
</protein>
<evidence type="ECO:0000256" key="8">
    <source>
        <dbReference type="ARBA" id="ARBA00022723"/>
    </source>
</evidence>
<dbReference type="Gene3D" id="3.30.470.20">
    <property type="entry name" value="ATP-grasp fold, B domain"/>
    <property type="match status" value="1"/>
</dbReference>
<evidence type="ECO:0000313" key="20">
    <source>
        <dbReference type="Proteomes" id="UP000480312"/>
    </source>
</evidence>
<dbReference type="FunFam" id="3.20.20.60:FF:000010">
    <property type="entry name" value="Phosphoenolpyruvate synthase"/>
    <property type="match status" value="1"/>
</dbReference>